<evidence type="ECO:0000313" key="13">
    <source>
        <dbReference type="Proteomes" id="UP000003806"/>
    </source>
</evidence>
<dbReference type="PRINTS" id="PR00119">
    <property type="entry name" value="CATATPASE"/>
</dbReference>
<dbReference type="InterPro" id="IPR036163">
    <property type="entry name" value="HMA_dom_sf"/>
</dbReference>
<comment type="subcellular location">
    <subcellularLocation>
        <location evidence="10">Cell membrane</location>
    </subcellularLocation>
    <subcellularLocation>
        <location evidence="1">Membrane</location>
        <topology evidence="1">Multi-pass membrane protein</topology>
    </subcellularLocation>
</comment>
<accession>H0UIT1</accession>
<feature type="transmembrane region" description="Helical" evidence="10">
    <location>
        <begin position="316"/>
        <end position="336"/>
    </location>
</feature>
<dbReference type="InterPro" id="IPR006121">
    <property type="entry name" value="HMA_dom"/>
</dbReference>
<keyword evidence="8 10" id="KW-1133">Transmembrane helix</keyword>
<evidence type="ECO:0000256" key="4">
    <source>
        <dbReference type="ARBA" id="ARBA00022723"/>
    </source>
</evidence>
<dbReference type="OrthoDB" id="9813266at2"/>
<feature type="transmembrane region" description="Helical" evidence="10">
    <location>
        <begin position="645"/>
        <end position="666"/>
    </location>
</feature>
<dbReference type="STRING" id="885272.JonanDRAFT_0306"/>
<dbReference type="InterPro" id="IPR036412">
    <property type="entry name" value="HAD-like_sf"/>
</dbReference>
<dbReference type="SFLD" id="SFLDF00027">
    <property type="entry name" value="p-type_atpase"/>
    <property type="match status" value="1"/>
</dbReference>
<dbReference type="PROSITE" id="PS00154">
    <property type="entry name" value="ATPASE_E1_E2"/>
    <property type="match status" value="1"/>
</dbReference>
<dbReference type="Gene3D" id="3.30.70.100">
    <property type="match status" value="1"/>
</dbReference>
<feature type="domain" description="P-type ATPase A" evidence="11">
    <location>
        <begin position="198"/>
        <end position="297"/>
    </location>
</feature>
<keyword evidence="3 10" id="KW-0812">Transmembrane</keyword>
<dbReference type="InterPro" id="IPR044492">
    <property type="entry name" value="P_typ_ATPase_HD_dom"/>
</dbReference>
<dbReference type="SUPFAM" id="SSF81653">
    <property type="entry name" value="Calcium ATPase, transduction domain A"/>
    <property type="match status" value="1"/>
</dbReference>
<dbReference type="PANTHER" id="PTHR48085">
    <property type="entry name" value="CADMIUM/ZINC-TRANSPORTING ATPASE HMA2-RELATED"/>
    <property type="match status" value="1"/>
</dbReference>
<evidence type="ECO:0000256" key="8">
    <source>
        <dbReference type="ARBA" id="ARBA00022989"/>
    </source>
</evidence>
<dbReference type="InterPro" id="IPR059000">
    <property type="entry name" value="ATPase_P-type_domA"/>
</dbReference>
<protein>
    <submittedName>
        <fullName evidence="12">Heavy metal-translocating P-type ATPase, Cd/Co/Hg/Pb/Zn-transporting</fullName>
    </submittedName>
</protein>
<dbReference type="InterPro" id="IPR027256">
    <property type="entry name" value="P-typ_ATPase_IB"/>
</dbReference>
<name>H0UIT1_9BACT</name>
<organism evidence="12 13">
    <name type="scientific">Jonquetella anthropi DSM 22815</name>
    <dbReference type="NCBI Taxonomy" id="885272"/>
    <lineage>
        <taxon>Bacteria</taxon>
        <taxon>Thermotogati</taxon>
        <taxon>Synergistota</taxon>
        <taxon>Synergistia</taxon>
        <taxon>Synergistales</taxon>
        <taxon>Dethiosulfovibrionaceae</taxon>
        <taxon>Jonquetella</taxon>
    </lineage>
</organism>
<evidence type="ECO:0000256" key="10">
    <source>
        <dbReference type="RuleBase" id="RU362081"/>
    </source>
</evidence>
<dbReference type="NCBIfam" id="TIGR01494">
    <property type="entry name" value="ATPase_P-type"/>
    <property type="match status" value="1"/>
</dbReference>
<evidence type="ECO:0000256" key="3">
    <source>
        <dbReference type="ARBA" id="ARBA00022692"/>
    </source>
</evidence>
<keyword evidence="7" id="KW-1278">Translocase</keyword>
<dbReference type="PANTHER" id="PTHR48085:SF5">
    <property type="entry name" value="CADMIUM_ZINC-TRANSPORTING ATPASE HMA4-RELATED"/>
    <property type="match status" value="1"/>
</dbReference>
<keyword evidence="13" id="KW-1185">Reference proteome</keyword>
<dbReference type="GO" id="GO:0046872">
    <property type="term" value="F:metal ion binding"/>
    <property type="evidence" value="ECO:0007669"/>
    <property type="project" value="UniProtKB-KW"/>
</dbReference>
<dbReference type="Pfam" id="PF00702">
    <property type="entry name" value="Hydrolase"/>
    <property type="match status" value="1"/>
</dbReference>
<evidence type="ECO:0000256" key="7">
    <source>
        <dbReference type="ARBA" id="ARBA00022967"/>
    </source>
</evidence>
<dbReference type="RefSeq" id="WP_008520142.1">
    <property type="nucleotide sequence ID" value="NZ_CM001376.1"/>
</dbReference>
<dbReference type="Pfam" id="PF00122">
    <property type="entry name" value="E1-E2_ATPase"/>
    <property type="match status" value="1"/>
</dbReference>
<dbReference type="Gene3D" id="2.70.150.10">
    <property type="entry name" value="Calcium-transporting ATPase, cytoplasmic transduction domain A"/>
    <property type="match status" value="1"/>
</dbReference>
<dbReference type="SUPFAM" id="SSF55008">
    <property type="entry name" value="HMA, heavy metal-associated domain"/>
    <property type="match status" value="1"/>
</dbReference>
<dbReference type="GO" id="GO:0016887">
    <property type="term" value="F:ATP hydrolysis activity"/>
    <property type="evidence" value="ECO:0007669"/>
    <property type="project" value="InterPro"/>
</dbReference>
<dbReference type="eggNOG" id="COG2217">
    <property type="taxonomic scope" value="Bacteria"/>
</dbReference>
<dbReference type="InterPro" id="IPR023214">
    <property type="entry name" value="HAD_sf"/>
</dbReference>
<dbReference type="GO" id="GO:0005524">
    <property type="term" value="F:ATP binding"/>
    <property type="evidence" value="ECO:0007669"/>
    <property type="project" value="UniProtKB-UniRule"/>
</dbReference>
<dbReference type="GO" id="GO:0005886">
    <property type="term" value="C:plasma membrane"/>
    <property type="evidence" value="ECO:0007669"/>
    <property type="project" value="UniProtKB-SubCell"/>
</dbReference>
<feature type="transmembrane region" description="Helical" evidence="10">
    <location>
        <begin position="672"/>
        <end position="693"/>
    </location>
</feature>
<dbReference type="HOGENOM" id="CLU_001771_6_2_0"/>
<evidence type="ECO:0000256" key="6">
    <source>
        <dbReference type="ARBA" id="ARBA00022840"/>
    </source>
</evidence>
<keyword evidence="10" id="KW-1003">Cell membrane</keyword>
<evidence type="ECO:0000256" key="9">
    <source>
        <dbReference type="ARBA" id="ARBA00023136"/>
    </source>
</evidence>
<dbReference type="GO" id="GO:0015086">
    <property type="term" value="F:cadmium ion transmembrane transporter activity"/>
    <property type="evidence" value="ECO:0007669"/>
    <property type="project" value="TreeGrafter"/>
</dbReference>
<evidence type="ECO:0000256" key="1">
    <source>
        <dbReference type="ARBA" id="ARBA00004141"/>
    </source>
</evidence>
<keyword evidence="6 10" id="KW-0067">ATP-binding</keyword>
<dbReference type="Gene3D" id="3.40.1110.10">
    <property type="entry name" value="Calcium-transporting ATPase, cytoplasmic domain N"/>
    <property type="match status" value="1"/>
</dbReference>
<dbReference type="InterPro" id="IPR001757">
    <property type="entry name" value="P_typ_ATPase"/>
</dbReference>
<sequence length="711" mass="73930">MSSAIYRWPVEGLACPDCARKIARELTFLPDVRSAAFDLSRGLLTLSARDGADEAALRRQCQKVGRQIEPTLTIVGPQARGTMPKNAFLGAALRSGLLAGAVLLFAGLCASGALRTFLLFAGWATAGWTTVRAACRTVRRGDFFNEFVLMTAATLGAWCLGQGAEAASVMVFYQLGEALQSLAVAKSRRDIAALMDIRPETAHLLRNGEPVTATPQELRPGDTVAVLPGEKVPADAVVTDGRSSIDSSALTGESLPEDVTVGSPLLGGTLNLTGRLEAKVTAPFSGSAVARVLAMVEGAGSRKARLERFITRFARYYTPAVFAAALLTALLPPLLFLQPWAVWAYRGLVFLVISCPCALVIAVPLTFFAGLGAASRHGVVVKGSTYLEALARVRAAAFDKTGTITTGRPAVTAIRGASLAENDLLALAASLESGSNHPMAQAVVRLAASRGLAVSRAGDLQELPGRGVTGSVNGETYFLGNSALMADQGAKIPDEFADASIHLCRSGEWIGCLSAADSVKPDAASGLKALRHLGAGFQAMVTGDSKSAADAASSGLELDEVKACLLPDEKVLSLDGFRQYAGSGSLIFVGDGINDAPVLAAADVGVAMGGLGSDAAVEASDAVVMNDKLTSLADGVSVAQHTVRVARCIVAAVLAVKAGVMILDLFGLADMWLAVFADVGVTMVAVGVALSIIRWCPHRHRNCYCSGFESR</sequence>
<dbReference type="Proteomes" id="UP000003806">
    <property type="component" value="Chromosome"/>
</dbReference>
<dbReference type="InterPro" id="IPR051014">
    <property type="entry name" value="Cation_Transport_ATPase_IB"/>
</dbReference>
<dbReference type="InterPro" id="IPR023298">
    <property type="entry name" value="ATPase_P-typ_TM_dom_sf"/>
</dbReference>
<feature type="transmembrane region" description="Helical" evidence="10">
    <location>
        <begin position="348"/>
        <end position="374"/>
    </location>
</feature>
<evidence type="ECO:0000259" key="11">
    <source>
        <dbReference type="Pfam" id="PF00122"/>
    </source>
</evidence>
<feature type="transmembrane region" description="Helical" evidence="10">
    <location>
        <begin position="112"/>
        <end position="131"/>
    </location>
</feature>
<feature type="transmembrane region" description="Helical" evidence="10">
    <location>
        <begin position="87"/>
        <end position="106"/>
    </location>
</feature>
<dbReference type="NCBIfam" id="TIGR01525">
    <property type="entry name" value="ATPase-IB_hvy"/>
    <property type="match status" value="1"/>
</dbReference>
<dbReference type="NCBIfam" id="TIGR01512">
    <property type="entry name" value="ATPase-IB2_Cd"/>
    <property type="match status" value="1"/>
</dbReference>
<keyword evidence="5 10" id="KW-0547">Nucleotide-binding</keyword>
<keyword evidence="4 10" id="KW-0479">Metal-binding</keyword>
<evidence type="ECO:0000313" key="12">
    <source>
        <dbReference type="EMBL" id="EHM12725.1"/>
    </source>
</evidence>
<proteinExistence type="inferred from homology"/>
<dbReference type="Gene3D" id="3.40.50.1000">
    <property type="entry name" value="HAD superfamily/HAD-like"/>
    <property type="match status" value="1"/>
</dbReference>
<dbReference type="SFLD" id="SFLDS00003">
    <property type="entry name" value="Haloacid_Dehalogenase"/>
    <property type="match status" value="1"/>
</dbReference>
<dbReference type="InterPro" id="IPR018303">
    <property type="entry name" value="ATPase_P-typ_P_site"/>
</dbReference>
<dbReference type="SUPFAM" id="SSF81665">
    <property type="entry name" value="Calcium ATPase, transmembrane domain M"/>
    <property type="match status" value="1"/>
</dbReference>
<dbReference type="InterPro" id="IPR008250">
    <property type="entry name" value="ATPase_P-typ_transduc_dom_A_sf"/>
</dbReference>
<dbReference type="CDD" id="cd00371">
    <property type="entry name" value="HMA"/>
    <property type="match status" value="1"/>
</dbReference>
<dbReference type="InterPro" id="IPR023299">
    <property type="entry name" value="ATPase_P-typ_cyto_dom_N"/>
</dbReference>
<evidence type="ECO:0000256" key="5">
    <source>
        <dbReference type="ARBA" id="ARBA00022741"/>
    </source>
</evidence>
<dbReference type="SUPFAM" id="SSF56784">
    <property type="entry name" value="HAD-like"/>
    <property type="match status" value="1"/>
</dbReference>
<dbReference type="SFLD" id="SFLDG00002">
    <property type="entry name" value="C1.7:_P-type_atpase_like"/>
    <property type="match status" value="1"/>
</dbReference>
<evidence type="ECO:0000256" key="2">
    <source>
        <dbReference type="ARBA" id="ARBA00006024"/>
    </source>
</evidence>
<dbReference type="EMBL" id="CM001376">
    <property type="protein sequence ID" value="EHM12725.1"/>
    <property type="molecule type" value="Genomic_DNA"/>
</dbReference>
<keyword evidence="9 10" id="KW-0472">Membrane</keyword>
<gene>
    <name evidence="12" type="ORF">JonanDRAFT_0306</name>
</gene>
<dbReference type="AlphaFoldDB" id="H0UIT1"/>
<dbReference type="GO" id="GO:0019829">
    <property type="term" value="F:ATPase-coupled monoatomic cation transmembrane transporter activity"/>
    <property type="evidence" value="ECO:0007669"/>
    <property type="project" value="InterPro"/>
</dbReference>
<comment type="similarity">
    <text evidence="2 10">Belongs to the cation transport ATPase (P-type) (TC 3.A.3) family. Type IB subfamily.</text>
</comment>
<reference evidence="12 13" key="1">
    <citation type="submission" date="2011-11" db="EMBL/GenBank/DDBJ databases">
        <title>The Noncontiguous Finished genome of Jonquetella anthropi DSM 22815.</title>
        <authorList>
            <consortium name="US DOE Joint Genome Institute (JGI-PGF)"/>
            <person name="Lucas S."/>
            <person name="Copeland A."/>
            <person name="Lapidus A."/>
            <person name="Glavina del Rio T."/>
            <person name="Dalin E."/>
            <person name="Tice H."/>
            <person name="Bruce D."/>
            <person name="Goodwin L."/>
            <person name="Pitluck S."/>
            <person name="Peters L."/>
            <person name="Mikhailova N."/>
            <person name="Held B."/>
            <person name="Kyrpides N."/>
            <person name="Mavromatis K."/>
            <person name="Ivanova N."/>
            <person name="Markowitz V."/>
            <person name="Cheng J.-F."/>
            <person name="Hugenholtz P."/>
            <person name="Woyke T."/>
            <person name="Wu D."/>
            <person name="Gronow S."/>
            <person name="Wellnitz S."/>
            <person name="Brambilla E."/>
            <person name="Klenk H.-P."/>
            <person name="Eisen J.A."/>
        </authorList>
    </citation>
    <scope>NUCLEOTIDE SEQUENCE [LARGE SCALE GENOMIC DNA]</scope>
    <source>
        <strain evidence="12 13">DSM 22815</strain>
    </source>
</reference>